<organism evidence="3 4">
    <name type="scientific">Phytohabitans maris</name>
    <dbReference type="NCBI Taxonomy" id="3071409"/>
    <lineage>
        <taxon>Bacteria</taxon>
        <taxon>Bacillati</taxon>
        <taxon>Actinomycetota</taxon>
        <taxon>Actinomycetes</taxon>
        <taxon>Micromonosporales</taxon>
        <taxon>Micromonosporaceae</taxon>
    </lineage>
</organism>
<comment type="caution">
    <text evidence="3">The sequence shown here is derived from an EMBL/GenBank/DDBJ whole genome shotgun (WGS) entry which is preliminary data.</text>
</comment>
<evidence type="ECO:0000313" key="4">
    <source>
        <dbReference type="Proteomes" id="UP001230908"/>
    </source>
</evidence>
<protein>
    <recommendedName>
        <fullName evidence="5">IPT/TIG domain-containing protein</fullName>
    </recommendedName>
</protein>
<evidence type="ECO:0000256" key="1">
    <source>
        <dbReference type="SAM" id="Phobius"/>
    </source>
</evidence>
<keyword evidence="4" id="KW-1185">Reference proteome</keyword>
<feature type="transmembrane region" description="Helical" evidence="1">
    <location>
        <begin position="156"/>
        <end position="179"/>
    </location>
</feature>
<keyword evidence="2" id="KW-0732">Signal</keyword>
<evidence type="ECO:0008006" key="5">
    <source>
        <dbReference type="Google" id="ProtNLM"/>
    </source>
</evidence>
<sequence>MRISRIAIPVVAAVCMLSAAVPAAAQPYPPSSPSLVVSSATVFAGEEVELTGQGFGANEEVVIDVNFGGTGGSGGGGAVEAAPVAEVPAEVVSQRRAQTVTADGLGAFTTTVRLNQVGTAVITATGSSTGRTASVTVTVLEPGTMLPVTSTSRFNLTTMVIAGGAALALGAVLVLLSVLRRRRISGAQV</sequence>
<dbReference type="RefSeq" id="WP_308715488.1">
    <property type="nucleotide sequence ID" value="NZ_JAVHUY010000028.1"/>
</dbReference>
<gene>
    <name evidence="3" type="ORF">RB614_27220</name>
</gene>
<feature type="chain" id="PRO_5047454134" description="IPT/TIG domain-containing protein" evidence="2">
    <location>
        <begin position="26"/>
        <end position="189"/>
    </location>
</feature>
<reference evidence="3 4" key="1">
    <citation type="submission" date="2023-08" db="EMBL/GenBank/DDBJ databases">
        <title>Phytohabitans sansha sp. nov., isolated from marine sediment.</title>
        <authorList>
            <person name="Zhao Y."/>
            <person name="Yi K."/>
        </authorList>
    </citation>
    <scope>NUCLEOTIDE SEQUENCE [LARGE SCALE GENOMIC DNA]</scope>
    <source>
        <strain evidence="3 4">ZYX-F-186</strain>
    </source>
</reference>
<keyword evidence="1" id="KW-0812">Transmembrane</keyword>
<dbReference type="Proteomes" id="UP001230908">
    <property type="component" value="Unassembled WGS sequence"/>
</dbReference>
<keyword evidence="1" id="KW-0472">Membrane</keyword>
<feature type="signal peptide" evidence="2">
    <location>
        <begin position="1"/>
        <end position="25"/>
    </location>
</feature>
<evidence type="ECO:0000256" key="2">
    <source>
        <dbReference type="SAM" id="SignalP"/>
    </source>
</evidence>
<name>A0ABU0ZP97_9ACTN</name>
<dbReference type="EMBL" id="JAVHUY010000028">
    <property type="protein sequence ID" value="MDQ7908222.1"/>
    <property type="molecule type" value="Genomic_DNA"/>
</dbReference>
<evidence type="ECO:0000313" key="3">
    <source>
        <dbReference type="EMBL" id="MDQ7908222.1"/>
    </source>
</evidence>
<proteinExistence type="predicted"/>
<keyword evidence="1" id="KW-1133">Transmembrane helix</keyword>
<accession>A0ABU0ZP97</accession>